<gene>
    <name evidence="2" type="ORF">GSPATT00015739001</name>
</gene>
<dbReference type="HOGENOM" id="CLU_1889807_0_0_1"/>
<feature type="transmembrane region" description="Helical" evidence="1">
    <location>
        <begin position="39"/>
        <end position="56"/>
    </location>
</feature>
<keyword evidence="1" id="KW-1133">Transmembrane helix</keyword>
<evidence type="ECO:0008006" key="4">
    <source>
        <dbReference type="Google" id="ProtNLM"/>
    </source>
</evidence>
<proteinExistence type="predicted"/>
<dbReference type="Proteomes" id="UP000000600">
    <property type="component" value="Unassembled WGS sequence"/>
</dbReference>
<evidence type="ECO:0000256" key="1">
    <source>
        <dbReference type="SAM" id="Phobius"/>
    </source>
</evidence>
<evidence type="ECO:0000313" key="2">
    <source>
        <dbReference type="EMBL" id="CAK80880.1"/>
    </source>
</evidence>
<dbReference type="InParanoid" id="A0DCW3"/>
<keyword evidence="1" id="KW-0812">Transmembrane</keyword>
<sequence>MGCTCKGSKKPKTTLPLQVIKFSSQQEWKSCQMNIMKQSIINIAIFSLLRVVPMLIKTSLSISSMKVTQVKETQLFQLKVQIQSKVNKRCDSLMLRFMYHKLYYDYFCFTLTSKTNPILQQNIKIIIMTCKQNSQ</sequence>
<dbReference type="KEGG" id="ptm:GSPATT00015739001"/>
<dbReference type="AlphaFoldDB" id="A0DCW3"/>
<protein>
    <recommendedName>
        <fullName evidence="4">Transmembrane protein</fullName>
    </recommendedName>
</protein>
<name>A0DCW3_PARTE</name>
<evidence type="ECO:0000313" key="3">
    <source>
        <dbReference type="Proteomes" id="UP000000600"/>
    </source>
</evidence>
<keyword evidence="1" id="KW-0472">Membrane</keyword>
<dbReference type="GeneID" id="5034062"/>
<keyword evidence="3" id="KW-1185">Reference proteome</keyword>
<organism evidence="2 3">
    <name type="scientific">Paramecium tetraurelia</name>
    <dbReference type="NCBI Taxonomy" id="5888"/>
    <lineage>
        <taxon>Eukaryota</taxon>
        <taxon>Sar</taxon>
        <taxon>Alveolata</taxon>
        <taxon>Ciliophora</taxon>
        <taxon>Intramacronucleata</taxon>
        <taxon>Oligohymenophorea</taxon>
        <taxon>Peniculida</taxon>
        <taxon>Parameciidae</taxon>
        <taxon>Paramecium</taxon>
    </lineage>
</organism>
<accession>A0DCW3</accession>
<dbReference type="RefSeq" id="XP_001448277.1">
    <property type="nucleotide sequence ID" value="XM_001448240.1"/>
</dbReference>
<reference evidence="2 3" key="1">
    <citation type="journal article" date="2006" name="Nature">
        <title>Global trends of whole-genome duplications revealed by the ciliate Paramecium tetraurelia.</title>
        <authorList>
            <consortium name="Genoscope"/>
            <person name="Aury J.-M."/>
            <person name="Jaillon O."/>
            <person name="Duret L."/>
            <person name="Noel B."/>
            <person name="Jubin C."/>
            <person name="Porcel B.M."/>
            <person name="Segurens B."/>
            <person name="Daubin V."/>
            <person name="Anthouard V."/>
            <person name="Aiach N."/>
            <person name="Arnaiz O."/>
            <person name="Billaut A."/>
            <person name="Beisson J."/>
            <person name="Blanc I."/>
            <person name="Bouhouche K."/>
            <person name="Camara F."/>
            <person name="Duharcourt S."/>
            <person name="Guigo R."/>
            <person name="Gogendeau D."/>
            <person name="Katinka M."/>
            <person name="Keller A.-M."/>
            <person name="Kissmehl R."/>
            <person name="Klotz C."/>
            <person name="Koll F."/>
            <person name="Le Moue A."/>
            <person name="Lepere C."/>
            <person name="Malinsky S."/>
            <person name="Nowacki M."/>
            <person name="Nowak J.K."/>
            <person name="Plattner H."/>
            <person name="Poulain J."/>
            <person name="Ruiz F."/>
            <person name="Serrano V."/>
            <person name="Zagulski M."/>
            <person name="Dessen P."/>
            <person name="Betermier M."/>
            <person name="Weissenbach J."/>
            <person name="Scarpelli C."/>
            <person name="Schachter V."/>
            <person name="Sperling L."/>
            <person name="Meyer E."/>
            <person name="Cohen J."/>
            <person name="Wincker P."/>
        </authorList>
    </citation>
    <scope>NUCLEOTIDE SEQUENCE [LARGE SCALE GENOMIC DNA]</scope>
    <source>
        <strain evidence="2 3">Stock d4-2</strain>
    </source>
</reference>
<dbReference type="EMBL" id="CT868385">
    <property type="protein sequence ID" value="CAK80880.1"/>
    <property type="molecule type" value="Genomic_DNA"/>
</dbReference>